<gene>
    <name evidence="1" type="ORF">CHX27_10900</name>
</gene>
<protein>
    <submittedName>
        <fullName evidence="1">Uncharacterized protein</fullName>
    </submittedName>
</protein>
<name>A0A255ZQT2_9FLAO</name>
<dbReference type="Proteomes" id="UP000216035">
    <property type="component" value="Unassembled WGS sequence"/>
</dbReference>
<reference evidence="1 2" key="1">
    <citation type="submission" date="2017-07" db="EMBL/GenBank/DDBJ databases">
        <title>Flavobacterium cyanobacteriorum sp. nov., isolated from cyanobacterial aggregates in a eutrophic lake.</title>
        <authorList>
            <person name="Cai H."/>
        </authorList>
    </citation>
    <scope>NUCLEOTIDE SEQUENCE [LARGE SCALE GENOMIC DNA]</scope>
    <source>
        <strain evidence="1 2">TH167</strain>
    </source>
</reference>
<dbReference type="AlphaFoldDB" id="A0A255ZQT2"/>
<dbReference type="EMBL" id="NOXX01000207">
    <property type="protein sequence ID" value="OYQ43235.1"/>
    <property type="molecule type" value="Genomic_DNA"/>
</dbReference>
<organism evidence="1 2">
    <name type="scientific">Flavobacterium aurantiibacter</name>
    <dbReference type="NCBI Taxonomy" id="2023067"/>
    <lineage>
        <taxon>Bacteria</taxon>
        <taxon>Pseudomonadati</taxon>
        <taxon>Bacteroidota</taxon>
        <taxon>Flavobacteriia</taxon>
        <taxon>Flavobacteriales</taxon>
        <taxon>Flavobacteriaceae</taxon>
        <taxon>Flavobacterium</taxon>
    </lineage>
</organism>
<proteinExistence type="predicted"/>
<dbReference type="RefSeq" id="WP_094486811.1">
    <property type="nucleotide sequence ID" value="NZ_NOXX01000207.1"/>
</dbReference>
<evidence type="ECO:0000313" key="1">
    <source>
        <dbReference type="EMBL" id="OYQ43235.1"/>
    </source>
</evidence>
<keyword evidence="2" id="KW-1185">Reference proteome</keyword>
<accession>A0A255ZQT2</accession>
<comment type="caution">
    <text evidence="1">The sequence shown here is derived from an EMBL/GenBank/DDBJ whole genome shotgun (WGS) entry which is preliminary data.</text>
</comment>
<evidence type="ECO:0000313" key="2">
    <source>
        <dbReference type="Proteomes" id="UP000216035"/>
    </source>
</evidence>
<sequence length="177" mass="19851">MSIIVNYPHKPYSVRNSRNFSSGSIDVQIILPEEVNGLPLHFEIGPVYNISSGIRNAIMIYLKEKSGNDINVSRESSFLINKSFNINLDNLIAVEGSRDINFSRDSIHVYVCHQAPELRNINDVVYCQNHVPGPATLASLLLEESRYFAVNGDSFFEDDPSQVPSFPTKYGMGVIRN</sequence>